<gene>
    <name evidence="2" type="ORF">RHOBADRAFT_66717</name>
</gene>
<proteinExistence type="predicted"/>
<evidence type="ECO:0000256" key="1">
    <source>
        <dbReference type="SAM" id="Phobius"/>
    </source>
</evidence>
<dbReference type="OMA" id="FSEPYWQ"/>
<keyword evidence="3" id="KW-1185">Reference proteome</keyword>
<reference evidence="2 3" key="1">
    <citation type="journal article" date="2015" name="Front. Microbiol.">
        <title>Genome sequence of the plant growth promoting endophytic yeast Rhodotorula graminis WP1.</title>
        <authorList>
            <person name="Firrincieli A."/>
            <person name="Otillar R."/>
            <person name="Salamov A."/>
            <person name="Schmutz J."/>
            <person name="Khan Z."/>
            <person name="Redman R.S."/>
            <person name="Fleck N.D."/>
            <person name="Lindquist E."/>
            <person name="Grigoriev I.V."/>
            <person name="Doty S.L."/>
        </authorList>
    </citation>
    <scope>NUCLEOTIDE SEQUENCE [LARGE SCALE GENOMIC DNA]</scope>
    <source>
        <strain evidence="2 3">WP1</strain>
    </source>
</reference>
<keyword evidence="1" id="KW-0812">Transmembrane</keyword>
<dbReference type="GO" id="GO:0005886">
    <property type="term" value="C:plasma membrane"/>
    <property type="evidence" value="ECO:0007669"/>
    <property type="project" value="InterPro"/>
</dbReference>
<dbReference type="GeneID" id="28979501"/>
<accession>A0A0P9FCV8</accession>
<feature type="transmembrane region" description="Helical" evidence="1">
    <location>
        <begin position="168"/>
        <end position="193"/>
    </location>
</feature>
<dbReference type="EMBL" id="KQ474082">
    <property type="protein sequence ID" value="KPV73547.1"/>
    <property type="molecule type" value="Genomic_DNA"/>
</dbReference>
<dbReference type="AlphaFoldDB" id="A0A0P9FCV8"/>
<dbReference type="InterPro" id="IPR009571">
    <property type="entry name" value="SUR7/Rim9-like_fungi"/>
</dbReference>
<evidence type="ECO:0000313" key="2">
    <source>
        <dbReference type="EMBL" id="KPV73547.1"/>
    </source>
</evidence>
<keyword evidence="1" id="KW-1133">Transmembrane helix</keyword>
<dbReference type="OrthoDB" id="2498133at2759"/>
<evidence type="ECO:0000313" key="3">
    <source>
        <dbReference type="Proteomes" id="UP000053890"/>
    </source>
</evidence>
<dbReference type="RefSeq" id="XP_018269596.1">
    <property type="nucleotide sequence ID" value="XM_018419055.1"/>
</dbReference>
<feature type="transmembrane region" description="Helical" evidence="1">
    <location>
        <begin position="129"/>
        <end position="148"/>
    </location>
</feature>
<name>A0A0P9FCV8_RHOGW</name>
<organism evidence="2 3">
    <name type="scientific">Rhodotorula graminis (strain WP1)</name>
    <dbReference type="NCBI Taxonomy" id="578459"/>
    <lineage>
        <taxon>Eukaryota</taxon>
        <taxon>Fungi</taxon>
        <taxon>Dikarya</taxon>
        <taxon>Basidiomycota</taxon>
        <taxon>Pucciniomycotina</taxon>
        <taxon>Microbotryomycetes</taxon>
        <taxon>Sporidiobolales</taxon>
        <taxon>Sporidiobolaceae</taxon>
        <taxon>Rhodotorula</taxon>
    </lineage>
</organism>
<feature type="transmembrane region" description="Helical" evidence="1">
    <location>
        <begin position="12"/>
        <end position="31"/>
    </location>
</feature>
<dbReference type="Proteomes" id="UP000053890">
    <property type="component" value="Unassembled WGS sequence"/>
</dbReference>
<protein>
    <submittedName>
        <fullName evidence="2">Uncharacterized protein</fullName>
    </submittedName>
</protein>
<feature type="transmembrane region" description="Helical" evidence="1">
    <location>
        <begin position="213"/>
        <end position="233"/>
    </location>
</feature>
<sequence length="244" mass="26442">MVSLRLNTSPRVPSFSGPMALATALLVVSIFSEPYWQNFYIIQGKALNTTIKLGAWGACTKYRNNTGIVGPDEFCTSVKSGYDFYFVPNATEGGIDQFPTVKGDSAILGLDAADSDRIFIIGSSATSVYWIHVVAAITALLCMISLLFPPRYFGSETSRLFALQKSGIITILLALAAFVITIVAFAAQLAVAIPARNRFVAASDQIEIKLGNVQWFVLPCFILMIPALLSVLLRSTAAHEYTDL</sequence>
<keyword evidence="1" id="KW-0472">Membrane</keyword>
<dbReference type="Pfam" id="PF06687">
    <property type="entry name" value="SUR7"/>
    <property type="match status" value="1"/>
</dbReference>